<accession>A0ABN6E155</accession>
<protein>
    <recommendedName>
        <fullName evidence="1">Phospholipase C/D domain-containing protein</fullName>
    </recommendedName>
</protein>
<dbReference type="Pfam" id="PF00882">
    <property type="entry name" value="Zn_dep_PLPC"/>
    <property type="match status" value="1"/>
</dbReference>
<dbReference type="Proteomes" id="UP001319827">
    <property type="component" value="Chromosome"/>
</dbReference>
<reference evidence="2 3" key="2">
    <citation type="journal article" date="2021" name="Int. J. Syst. Evol. Microbiol.">
        <title>Isolation and Polyphasic Characterization of Desulfuromonas versatilis sp. Nov., an Electrogenic Bacteria Capable of Versatile Metabolism Isolated from a Graphene Oxide-Reducing Enrichment Culture.</title>
        <authorList>
            <person name="Xie L."/>
            <person name="Yoshida N."/>
            <person name="Ishii S."/>
            <person name="Meng L."/>
        </authorList>
    </citation>
    <scope>NUCLEOTIDE SEQUENCE [LARGE SCALE GENOMIC DNA]</scope>
    <source>
        <strain evidence="2 3">NIT-T3</strain>
    </source>
</reference>
<reference evidence="2 3" key="1">
    <citation type="journal article" date="2016" name="C (Basel)">
        <title>Selective Growth of and Electricity Production by Marine Exoelectrogenic Bacteria in Self-Aggregated Hydrogel of Microbially Reduced Graphene Oxide.</title>
        <authorList>
            <person name="Yoshida N."/>
            <person name="Goto Y."/>
            <person name="Miyata Y."/>
        </authorList>
    </citation>
    <scope>NUCLEOTIDE SEQUENCE [LARGE SCALE GENOMIC DNA]</scope>
    <source>
        <strain evidence="2 3">NIT-T3</strain>
    </source>
</reference>
<evidence type="ECO:0000259" key="1">
    <source>
        <dbReference type="Pfam" id="PF00882"/>
    </source>
</evidence>
<evidence type="ECO:0000313" key="2">
    <source>
        <dbReference type="EMBL" id="BCR05544.1"/>
    </source>
</evidence>
<organism evidence="2 3">
    <name type="scientific">Desulfuromonas versatilis</name>
    <dbReference type="NCBI Taxonomy" id="2802975"/>
    <lineage>
        <taxon>Bacteria</taxon>
        <taxon>Pseudomonadati</taxon>
        <taxon>Thermodesulfobacteriota</taxon>
        <taxon>Desulfuromonadia</taxon>
        <taxon>Desulfuromonadales</taxon>
        <taxon>Desulfuromonadaceae</taxon>
        <taxon>Desulfuromonas</taxon>
    </lineage>
</organism>
<proteinExistence type="predicted"/>
<dbReference type="InterPro" id="IPR029002">
    <property type="entry name" value="PLPC/GPLD1"/>
</dbReference>
<evidence type="ECO:0000313" key="3">
    <source>
        <dbReference type="Proteomes" id="UP001319827"/>
    </source>
</evidence>
<keyword evidence="3" id="KW-1185">Reference proteome</keyword>
<dbReference type="EMBL" id="AP024355">
    <property type="protein sequence ID" value="BCR05544.1"/>
    <property type="molecule type" value="Genomic_DNA"/>
</dbReference>
<gene>
    <name evidence="2" type="ORF">DESUT3_26130</name>
</gene>
<name>A0ABN6E155_9BACT</name>
<sequence length="314" mass="36106">MRGFRNYPTEPMALLIAFFTLILAFIPEPALAWGIGVHLQIGSHILANLQLLPPALQTLLTTYPHDFLYGCISADITLGKKYTHYLQHCHSWRMGKNILEAARTNSQRACAYGYLGHLAADTVAHSYFVPFKMVRSFNTVMLKHTYWEIRFEAHIDPEIWTLARTIARKDFAENDALLRSVLSDTIFSFKTNKRIFNSMLLLNRLQQWQKMLRSLAISSKWTISEVDREDYLGLARTITESILGDLEQSPYWKADPTGERAINAAKMIRKNLNLLWLDGKLPEREAEEILAQLKPRFREGITSPDRLLELLSVI</sequence>
<feature type="domain" description="Phospholipase C/D" evidence="1">
    <location>
        <begin position="37"/>
        <end position="161"/>
    </location>
</feature>